<feature type="transmembrane region" description="Helical" evidence="22">
    <location>
        <begin position="31"/>
        <end position="49"/>
    </location>
</feature>
<comment type="function">
    <text evidence="19">C-type cytochrome. Part of the cbb3-type cytochrome c oxidase complex.</text>
</comment>
<dbReference type="RefSeq" id="WP_123238095.1">
    <property type="nucleotide sequence ID" value="NZ_RJVP01000007.1"/>
</dbReference>
<dbReference type="PANTHER" id="PTHR33751:SF1">
    <property type="entry name" value="CBB3-TYPE CYTOCHROME C OXIDASE SUBUNIT FIXP"/>
    <property type="match status" value="1"/>
</dbReference>
<keyword evidence="14 22" id="KW-1133">Transmembrane helix</keyword>
<evidence type="ECO:0000256" key="13">
    <source>
        <dbReference type="ARBA" id="ARBA00022982"/>
    </source>
</evidence>
<feature type="binding site" description="axial binding residue" evidence="20">
    <location>
        <position position="145"/>
    </location>
    <ligand>
        <name>heme c</name>
        <dbReference type="ChEBI" id="CHEBI:61717"/>
        <label>1</label>
    </ligand>
    <ligandPart>
        <name>Fe</name>
        <dbReference type="ChEBI" id="CHEBI:18248"/>
    </ligandPart>
</feature>
<keyword evidence="15 19" id="KW-0560">Oxidoreductase</keyword>
<keyword evidence="12 19" id="KW-0375">Hydrogen ion transport</keyword>
<feature type="binding site" description="axial binding residue" evidence="20">
    <location>
        <position position="185"/>
    </location>
    <ligand>
        <name>heme c</name>
        <dbReference type="ChEBI" id="CHEBI:61717"/>
        <label>2</label>
    </ligand>
    <ligandPart>
        <name>Fe</name>
        <dbReference type="ChEBI" id="CHEBI:18248"/>
    </ligandPart>
</feature>
<dbReference type="GO" id="GO:0006119">
    <property type="term" value="P:oxidative phosphorylation"/>
    <property type="evidence" value="ECO:0007669"/>
    <property type="project" value="UniProtKB-UniPathway"/>
</dbReference>
<feature type="domain" description="Cytochrome c" evidence="23">
    <location>
        <begin position="215"/>
        <end position="309"/>
    </location>
</feature>
<evidence type="ECO:0000256" key="19">
    <source>
        <dbReference type="PIRNR" id="PIRNR000006"/>
    </source>
</evidence>
<evidence type="ECO:0000256" key="22">
    <source>
        <dbReference type="SAM" id="Phobius"/>
    </source>
</evidence>
<evidence type="ECO:0000256" key="10">
    <source>
        <dbReference type="ARBA" id="ARBA00022723"/>
    </source>
</evidence>
<evidence type="ECO:0000313" key="24">
    <source>
        <dbReference type="EMBL" id="ROH84503.1"/>
    </source>
</evidence>
<comment type="cofactor">
    <cofactor evidence="19 21">
        <name>heme c</name>
        <dbReference type="ChEBI" id="CHEBI:61717"/>
    </cofactor>
    <text evidence="19 21">Binds 2 heme C groups per subunit.</text>
</comment>
<dbReference type="GO" id="GO:0009055">
    <property type="term" value="F:electron transfer activity"/>
    <property type="evidence" value="ECO:0007669"/>
    <property type="project" value="InterPro"/>
</dbReference>
<dbReference type="SUPFAM" id="SSF46626">
    <property type="entry name" value="Cytochrome c"/>
    <property type="match status" value="2"/>
</dbReference>
<comment type="subcellular location">
    <subcellularLocation>
        <location evidence="1 19">Cell inner membrane</location>
    </subcellularLocation>
</comment>
<dbReference type="NCBIfam" id="TIGR00782">
    <property type="entry name" value="ccoP"/>
    <property type="match status" value="1"/>
</dbReference>
<evidence type="ECO:0000259" key="23">
    <source>
        <dbReference type="PROSITE" id="PS51007"/>
    </source>
</evidence>
<dbReference type="Gene3D" id="6.10.280.130">
    <property type="match status" value="1"/>
</dbReference>
<evidence type="ECO:0000256" key="8">
    <source>
        <dbReference type="ARBA" id="ARBA00022660"/>
    </source>
</evidence>
<dbReference type="Gene3D" id="1.10.760.10">
    <property type="entry name" value="Cytochrome c-like domain"/>
    <property type="match status" value="2"/>
</dbReference>
<keyword evidence="6 19" id="KW-0997">Cell inner membrane</keyword>
<evidence type="ECO:0000256" key="15">
    <source>
        <dbReference type="ARBA" id="ARBA00023002"/>
    </source>
</evidence>
<sequence>MSQDNNTNTTNTTGHVWDNDLQELDNPLPRWWIWGFYITFVFTIVYWLFYPAWPIGDNYTKGVPGLNSITYTATQPNGEQVEKTTHWNMRSKFMVEMNELQEAQKKWFDKVAAMPFEDVQKDAELMQFVNSVGKTMFTDNCAPCHQQGAQGKIGFSPNLADDHWQYGGTYQNIEETIVAGRNGYMPPFKEVLQDEQITQLANYVLEMSGEPHDAEASKAGAALFRSETAACYYCHGENAQGKIQMGSANLTDKIWLWADIPGSKTDAAKLAEVKRVITGGLNRGVMPAWSGRLSPAQIKLLTVYVHDSLGGGK</sequence>
<keyword evidence="18 19" id="KW-0472">Membrane</keyword>
<feature type="binding site" description="covalent" evidence="21">
    <location>
        <position position="231"/>
    </location>
    <ligand>
        <name>heme c</name>
        <dbReference type="ChEBI" id="CHEBI:61717"/>
        <label>2</label>
    </ligand>
</feature>
<keyword evidence="13 19" id="KW-0249">Electron transport</keyword>
<dbReference type="InterPro" id="IPR009056">
    <property type="entry name" value="Cyt_c-like_dom"/>
</dbReference>
<accession>A0A3N0UVM1</accession>
<dbReference type="PRINTS" id="PR00605">
    <property type="entry name" value="CYTCHROMECIC"/>
</dbReference>
<dbReference type="InterPro" id="IPR008168">
    <property type="entry name" value="Cyt_C_IC"/>
</dbReference>
<dbReference type="InterPro" id="IPR036909">
    <property type="entry name" value="Cyt_c-like_dom_sf"/>
</dbReference>
<dbReference type="GO" id="GO:0020037">
    <property type="term" value="F:heme binding"/>
    <property type="evidence" value="ECO:0007669"/>
    <property type="project" value="InterPro"/>
</dbReference>
<keyword evidence="16 19" id="KW-0408">Iron</keyword>
<dbReference type="AlphaFoldDB" id="A0A3N0UVM1"/>
<evidence type="ECO:0000256" key="12">
    <source>
        <dbReference type="ARBA" id="ARBA00022781"/>
    </source>
</evidence>
<comment type="similarity">
    <text evidence="3 19">Belongs to the CcoP / FixP family.</text>
</comment>
<evidence type="ECO:0000256" key="9">
    <source>
        <dbReference type="ARBA" id="ARBA00022692"/>
    </source>
</evidence>
<feature type="binding site" description="axial binding residue" evidence="20">
    <location>
        <position position="235"/>
    </location>
    <ligand>
        <name>heme c</name>
        <dbReference type="ChEBI" id="CHEBI:61717"/>
        <label>2</label>
    </ligand>
    <ligandPart>
        <name>Fe</name>
        <dbReference type="ChEBI" id="CHEBI:18248"/>
    </ligandPart>
</feature>
<keyword evidence="9 22" id="KW-0812">Transmembrane</keyword>
<evidence type="ECO:0000256" key="2">
    <source>
        <dbReference type="ARBA" id="ARBA00004673"/>
    </source>
</evidence>
<dbReference type="GO" id="GO:0005506">
    <property type="term" value="F:iron ion binding"/>
    <property type="evidence" value="ECO:0007669"/>
    <property type="project" value="InterPro"/>
</dbReference>
<evidence type="ECO:0000256" key="6">
    <source>
        <dbReference type="ARBA" id="ARBA00022519"/>
    </source>
</evidence>
<dbReference type="GO" id="GO:0005886">
    <property type="term" value="C:plasma membrane"/>
    <property type="evidence" value="ECO:0007669"/>
    <property type="project" value="UniProtKB-SubCell"/>
</dbReference>
<feature type="binding site" description="covalent" evidence="21">
    <location>
        <position position="234"/>
    </location>
    <ligand>
        <name>heme c</name>
        <dbReference type="ChEBI" id="CHEBI:61717"/>
        <label>2</label>
    </ligand>
</feature>
<proteinExistence type="inferred from homology"/>
<dbReference type="PIRSF" id="PIRSF000006">
    <property type="entry name" value="Cbb3-Cox_fixP"/>
    <property type="match status" value="1"/>
</dbReference>
<keyword evidence="10 19" id="KW-0479">Metal-binding</keyword>
<comment type="pathway">
    <text evidence="2 19">Energy metabolism; oxidative phosphorylation.</text>
</comment>
<comment type="subunit">
    <text evidence="19">Component of the cbb3-type cytochrome c oxidase.</text>
</comment>
<dbReference type="EMBL" id="RJVP01000007">
    <property type="protein sequence ID" value="ROH84503.1"/>
    <property type="molecule type" value="Genomic_DNA"/>
</dbReference>
<evidence type="ECO:0000256" key="20">
    <source>
        <dbReference type="PIRSR" id="PIRSR000006-1"/>
    </source>
</evidence>
<dbReference type="GO" id="GO:1902600">
    <property type="term" value="P:proton transmembrane transport"/>
    <property type="evidence" value="ECO:0007669"/>
    <property type="project" value="UniProtKB-KW"/>
</dbReference>
<feature type="domain" description="Cytochrome c" evidence="23">
    <location>
        <begin position="128"/>
        <end position="208"/>
    </location>
</feature>
<evidence type="ECO:0000256" key="14">
    <source>
        <dbReference type="ARBA" id="ARBA00022989"/>
    </source>
</evidence>
<dbReference type="Pfam" id="PF14715">
    <property type="entry name" value="FixP_N"/>
    <property type="match status" value="1"/>
</dbReference>
<feature type="binding site" description="axial binding residue" evidence="20">
    <location>
        <position position="286"/>
    </location>
    <ligand>
        <name>heme c</name>
        <dbReference type="ChEBI" id="CHEBI:61717"/>
        <label>1</label>
    </ligand>
    <ligandPart>
        <name>Fe</name>
        <dbReference type="ChEBI" id="CHEBI:18248"/>
    </ligandPart>
</feature>
<organism evidence="24 25">
    <name type="scientific">Pseudomethylobacillus aquaticus</name>
    <dbReference type="NCBI Taxonomy" id="2676064"/>
    <lineage>
        <taxon>Bacteria</taxon>
        <taxon>Pseudomonadati</taxon>
        <taxon>Pseudomonadota</taxon>
        <taxon>Betaproteobacteria</taxon>
        <taxon>Nitrosomonadales</taxon>
        <taxon>Methylophilaceae</taxon>
        <taxon>Pseudomethylobacillus</taxon>
    </lineage>
</organism>
<gene>
    <name evidence="24" type="primary">ccoP</name>
    <name evidence="24" type="ORF">ED236_11315</name>
</gene>
<reference evidence="24 25" key="1">
    <citation type="submission" date="2018-10" db="EMBL/GenBank/DDBJ databases">
        <authorList>
            <person name="Chen W.-M."/>
        </authorList>
    </citation>
    <scope>NUCLEOTIDE SEQUENCE [LARGE SCALE GENOMIC DNA]</scope>
    <source>
        <strain evidence="24 25">H-5</strain>
    </source>
</reference>
<dbReference type="InterPro" id="IPR004678">
    <property type="entry name" value="Cyt_c_oxidase_cbb3_su3"/>
</dbReference>
<keyword evidence="25" id="KW-1185">Reference proteome</keyword>
<dbReference type="UniPathway" id="UPA00705"/>
<evidence type="ECO:0000256" key="11">
    <source>
        <dbReference type="ARBA" id="ARBA00022737"/>
    </source>
</evidence>
<protein>
    <recommendedName>
        <fullName evidence="19">Cbb3-type cytochrome c oxidase subunit</fullName>
    </recommendedName>
</protein>
<dbReference type="Pfam" id="PF13442">
    <property type="entry name" value="Cytochrome_CBB3"/>
    <property type="match status" value="2"/>
</dbReference>
<evidence type="ECO:0000256" key="21">
    <source>
        <dbReference type="PIRSR" id="PIRSR000006-2"/>
    </source>
</evidence>
<evidence type="ECO:0000256" key="3">
    <source>
        <dbReference type="ARBA" id="ARBA00006113"/>
    </source>
</evidence>
<evidence type="ECO:0000256" key="17">
    <source>
        <dbReference type="ARBA" id="ARBA00023065"/>
    </source>
</evidence>
<comment type="caution">
    <text evidence="24">The sequence shown here is derived from an EMBL/GenBank/DDBJ whole genome shotgun (WGS) entry which is preliminary data.</text>
</comment>
<keyword evidence="7 19" id="KW-0349">Heme</keyword>
<evidence type="ECO:0000256" key="5">
    <source>
        <dbReference type="ARBA" id="ARBA00022475"/>
    </source>
</evidence>
<name>A0A3N0UVM1_9PROT</name>
<evidence type="ECO:0000256" key="7">
    <source>
        <dbReference type="ARBA" id="ARBA00022617"/>
    </source>
</evidence>
<feature type="binding site" description="covalent" evidence="21">
    <location>
        <position position="144"/>
    </location>
    <ligand>
        <name>heme c</name>
        <dbReference type="ChEBI" id="CHEBI:61717"/>
        <label>1</label>
    </ligand>
</feature>
<keyword evidence="4 19" id="KW-0813">Transport</keyword>
<keyword evidence="5 19" id="KW-1003">Cell membrane</keyword>
<dbReference type="PROSITE" id="PS51007">
    <property type="entry name" value="CYTC"/>
    <property type="match status" value="2"/>
</dbReference>
<keyword evidence="11" id="KW-0677">Repeat</keyword>
<evidence type="ECO:0000256" key="1">
    <source>
        <dbReference type="ARBA" id="ARBA00004533"/>
    </source>
</evidence>
<keyword evidence="8 19" id="KW-0679">Respiratory chain</keyword>
<dbReference type="InterPro" id="IPR050597">
    <property type="entry name" value="Cytochrome_c_Oxidase_Subunit"/>
</dbReference>
<dbReference type="InterPro" id="IPR038414">
    <property type="entry name" value="CcoP_N_sf"/>
</dbReference>
<dbReference type="Proteomes" id="UP000275137">
    <property type="component" value="Unassembled WGS sequence"/>
</dbReference>
<keyword evidence="17 19" id="KW-0406">Ion transport</keyword>
<evidence type="ECO:0000256" key="4">
    <source>
        <dbReference type="ARBA" id="ARBA00022448"/>
    </source>
</evidence>
<evidence type="ECO:0000313" key="25">
    <source>
        <dbReference type="Proteomes" id="UP000275137"/>
    </source>
</evidence>
<evidence type="ECO:0000256" key="18">
    <source>
        <dbReference type="ARBA" id="ARBA00023136"/>
    </source>
</evidence>
<dbReference type="InterPro" id="IPR032858">
    <property type="entry name" value="CcoP_N"/>
</dbReference>
<dbReference type="GO" id="GO:0016491">
    <property type="term" value="F:oxidoreductase activity"/>
    <property type="evidence" value="ECO:0007669"/>
    <property type="project" value="UniProtKB-KW"/>
</dbReference>
<dbReference type="PANTHER" id="PTHR33751">
    <property type="entry name" value="CBB3-TYPE CYTOCHROME C OXIDASE SUBUNIT FIXP"/>
    <property type="match status" value="1"/>
</dbReference>
<feature type="binding site" description="covalent" evidence="21">
    <location>
        <position position="141"/>
    </location>
    <ligand>
        <name>heme c</name>
        <dbReference type="ChEBI" id="CHEBI:61717"/>
        <label>1</label>
    </ligand>
</feature>
<evidence type="ECO:0000256" key="16">
    <source>
        <dbReference type="ARBA" id="ARBA00023004"/>
    </source>
</evidence>